<proteinExistence type="predicted"/>
<protein>
    <submittedName>
        <fullName evidence="1">Uncharacterized protein</fullName>
    </submittedName>
</protein>
<name>A0A7D4CK26_9BACL</name>
<organism evidence="1 2">
    <name type="scientific">Kroppenstedtia pulmonis</name>
    <dbReference type="NCBI Taxonomy" id="1380685"/>
    <lineage>
        <taxon>Bacteria</taxon>
        <taxon>Bacillati</taxon>
        <taxon>Bacillota</taxon>
        <taxon>Bacilli</taxon>
        <taxon>Bacillales</taxon>
        <taxon>Thermoactinomycetaceae</taxon>
        <taxon>Kroppenstedtia</taxon>
    </lineage>
</organism>
<evidence type="ECO:0000313" key="1">
    <source>
        <dbReference type="EMBL" id="QKG83358.1"/>
    </source>
</evidence>
<dbReference type="KEGG" id="kpul:GXN76_01985"/>
<evidence type="ECO:0000313" key="2">
    <source>
        <dbReference type="Proteomes" id="UP000503088"/>
    </source>
</evidence>
<dbReference type="Proteomes" id="UP000503088">
    <property type="component" value="Chromosome"/>
</dbReference>
<gene>
    <name evidence="1" type="ORF">GXN76_01985</name>
</gene>
<keyword evidence="2" id="KW-1185">Reference proteome</keyword>
<dbReference type="RefSeq" id="WP_173219963.1">
    <property type="nucleotide sequence ID" value="NZ_CP048104.1"/>
</dbReference>
<sequence>MMILPIGVEACRERVGIPLIPCQTSLQNREMFIGYCYAVILEESVRGSLIKIGFALKKQGPWLKTFI</sequence>
<reference evidence="1 2" key="1">
    <citation type="submission" date="2020-01" db="EMBL/GenBank/DDBJ databases">
        <authorList>
            <person name="Gulvik C.A."/>
            <person name="Batra D.G."/>
        </authorList>
    </citation>
    <scope>NUCLEOTIDE SEQUENCE [LARGE SCALE GENOMIC DNA]</scope>
    <source>
        <strain evidence="1 2">W9323</strain>
    </source>
</reference>
<dbReference type="AlphaFoldDB" id="A0A7D4CK26"/>
<dbReference type="EMBL" id="CP048104">
    <property type="protein sequence ID" value="QKG83358.1"/>
    <property type="molecule type" value="Genomic_DNA"/>
</dbReference>
<accession>A0A7D4CK26</accession>